<evidence type="ECO:0000313" key="2">
    <source>
        <dbReference type="Proteomes" id="UP000056209"/>
    </source>
</evidence>
<reference evidence="2" key="1">
    <citation type="submission" date="2015-11" db="EMBL/GenBank/DDBJ databases">
        <title>Draft Genome Sequence of the Radioresistant Bacterium Deinococcus grandis, Isolated from Freshwater Fish in Japan.</title>
        <authorList>
            <person name="Satoh K."/>
            <person name="Onodera T."/>
            <person name="Omoso K."/>
            <person name="Takeda-Yano K."/>
            <person name="Katayama T."/>
            <person name="Oono Y."/>
            <person name="Narumi I."/>
        </authorList>
    </citation>
    <scope>NUCLEOTIDE SEQUENCE [LARGE SCALE GENOMIC DNA]</scope>
    <source>
        <strain evidence="2">ATCC 43672</strain>
    </source>
</reference>
<protein>
    <submittedName>
        <fullName evidence="1">DNA repair protein RecN</fullName>
    </submittedName>
</protein>
<name>A0A117DPT5_9DEIO</name>
<gene>
    <name evidence="1" type="ORF">DEIGR_400120</name>
</gene>
<keyword evidence="2" id="KW-1185">Reference proteome</keyword>
<proteinExistence type="predicted"/>
<dbReference type="EMBL" id="BCMS01000006">
    <property type="protein sequence ID" value="GAQ23987.1"/>
    <property type="molecule type" value="Genomic_DNA"/>
</dbReference>
<organism evidence="1 2">
    <name type="scientific">Deinococcus grandis</name>
    <dbReference type="NCBI Taxonomy" id="57498"/>
    <lineage>
        <taxon>Bacteria</taxon>
        <taxon>Thermotogati</taxon>
        <taxon>Deinococcota</taxon>
        <taxon>Deinococci</taxon>
        <taxon>Deinococcales</taxon>
        <taxon>Deinococcaceae</taxon>
        <taxon>Deinococcus</taxon>
    </lineage>
</organism>
<dbReference type="Proteomes" id="UP000056209">
    <property type="component" value="Unassembled WGS sequence"/>
</dbReference>
<accession>A0A117DPT5</accession>
<evidence type="ECO:0000313" key="1">
    <source>
        <dbReference type="EMBL" id="GAQ23987.1"/>
    </source>
</evidence>
<comment type="caution">
    <text evidence="1">The sequence shown here is derived from an EMBL/GenBank/DDBJ whole genome shotgun (WGS) entry which is preliminary data.</text>
</comment>
<sequence length="57" mass="6409">MPETLTPPPPPDPPGEAAILRRRRLLTLDLARETTRDVIALNRRHAHLLKGTSHDPQ</sequence>
<dbReference type="AlphaFoldDB" id="A0A117DPT5"/>